<dbReference type="InterPro" id="IPR032675">
    <property type="entry name" value="LRR_dom_sf"/>
</dbReference>
<dbReference type="PROSITE" id="PS51257">
    <property type="entry name" value="PROKAR_LIPOPROTEIN"/>
    <property type="match status" value="1"/>
</dbReference>
<dbReference type="SUPFAM" id="SSF52058">
    <property type="entry name" value="L domain-like"/>
    <property type="match status" value="1"/>
</dbReference>
<protein>
    <recommendedName>
        <fullName evidence="3">Receptor L-domain domain-containing protein</fullName>
    </recommendedName>
</protein>
<reference evidence="2" key="1">
    <citation type="journal article" date="2019" name="Int. J. Syst. Evol. Microbiol.">
        <title>The Global Catalogue of Microorganisms (GCM) 10K type strain sequencing project: providing services to taxonomists for standard genome sequencing and annotation.</title>
        <authorList>
            <consortium name="The Broad Institute Genomics Platform"/>
            <consortium name="The Broad Institute Genome Sequencing Center for Infectious Disease"/>
            <person name="Wu L."/>
            <person name="Ma J."/>
        </authorList>
    </citation>
    <scope>NUCLEOTIDE SEQUENCE [LARGE SCALE GENOMIC DNA]</scope>
    <source>
        <strain evidence="2">JCM 17106</strain>
    </source>
</reference>
<comment type="caution">
    <text evidence="1">The sequence shown here is derived from an EMBL/GenBank/DDBJ whole genome shotgun (WGS) entry which is preliminary data.</text>
</comment>
<proteinExistence type="predicted"/>
<dbReference type="Gene3D" id="3.80.10.10">
    <property type="entry name" value="Ribonuclease Inhibitor"/>
    <property type="match status" value="1"/>
</dbReference>
<evidence type="ECO:0000313" key="2">
    <source>
        <dbReference type="Proteomes" id="UP001500459"/>
    </source>
</evidence>
<sequence length="350" mass="38498">MRKIISLSFLGILILLLSCRSDDDQNPGTIINNGLGIIQISGDLSDEEAINLINTNLGDNTHTLLIKNTTNLTKLDFSDITTLVFLEIEDNAKLTNVKFPQLTTVASEITVYNNAQLETIELDELQYTGVITIESNPFIAAIALPKLIEAEDISLSRNLSIETIAMSQLQSVSNGISITEMPVLNSVSFSNLKYCQGNLRIYANDVLENIELSSLISTGIDFSYSKSEGDISIYDNNITLLDLQNLEQTTSIVINEQSLTAINLENLKTSEKILLIAEETLIEVNLSNIEDFSRLLIFAPANMEALMAKLVAITPPITNTTIQMSGEVSVKTKEYIDILENGDNTVSIRD</sequence>
<name>A0ABP7XBZ0_9FLAO</name>
<dbReference type="RefSeq" id="WP_344925032.1">
    <property type="nucleotide sequence ID" value="NZ_BAABCW010000002.1"/>
</dbReference>
<evidence type="ECO:0000313" key="1">
    <source>
        <dbReference type="EMBL" id="GAA4110944.1"/>
    </source>
</evidence>
<evidence type="ECO:0008006" key="3">
    <source>
        <dbReference type="Google" id="ProtNLM"/>
    </source>
</evidence>
<keyword evidence="2" id="KW-1185">Reference proteome</keyword>
<dbReference type="EMBL" id="BAABCW010000002">
    <property type="protein sequence ID" value="GAA4110944.1"/>
    <property type="molecule type" value="Genomic_DNA"/>
</dbReference>
<accession>A0ABP7XBZ0</accession>
<dbReference type="Proteomes" id="UP001500459">
    <property type="component" value="Unassembled WGS sequence"/>
</dbReference>
<organism evidence="1 2">
    <name type="scientific">Aquimarina addita</name>
    <dbReference type="NCBI Taxonomy" id="870485"/>
    <lineage>
        <taxon>Bacteria</taxon>
        <taxon>Pseudomonadati</taxon>
        <taxon>Bacteroidota</taxon>
        <taxon>Flavobacteriia</taxon>
        <taxon>Flavobacteriales</taxon>
        <taxon>Flavobacteriaceae</taxon>
        <taxon>Aquimarina</taxon>
    </lineage>
</organism>
<gene>
    <name evidence="1" type="ORF">GCM10022393_08320</name>
</gene>